<name>A0AAV8YF14_9CUCU</name>
<dbReference type="PANTHER" id="PTHR47510">
    <property type="entry name" value="REVERSE TRANSCRIPTASE DOMAIN-CONTAINING PROTEIN"/>
    <property type="match status" value="1"/>
</dbReference>
<dbReference type="SUPFAM" id="SSF56219">
    <property type="entry name" value="DNase I-like"/>
    <property type="match status" value="1"/>
</dbReference>
<dbReference type="EMBL" id="JAPWTK010000124">
    <property type="protein sequence ID" value="KAJ8949067.1"/>
    <property type="molecule type" value="Genomic_DNA"/>
</dbReference>
<evidence type="ECO:0000313" key="1">
    <source>
        <dbReference type="EMBL" id="KAJ8949067.1"/>
    </source>
</evidence>
<evidence type="ECO:0008006" key="3">
    <source>
        <dbReference type="Google" id="ProtNLM"/>
    </source>
</evidence>
<dbReference type="Proteomes" id="UP001162162">
    <property type="component" value="Unassembled WGS sequence"/>
</dbReference>
<accession>A0AAV8YF14</accession>
<dbReference type="PANTHER" id="PTHR47510:SF3">
    <property type="entry name" value="ENDO_EXONUCLEASE_PHOSPHATASE DOMAIN-CONTAINING PROTEIN"/>
    <property type="match status" value="1"/>
</dbReference>
<evidence type="ECO:0000313" key="2">
    <source>
        <dbReference type="Proteomes" id="UP001162162"/>
    </source>
</evidence>
<comment type="caution">
    <text evidence="1">The sequence shown here is derived from an EMBL/GenBank/DDBJ whole genome shotgun (WGS) entry which is preliminary data.</text>
</comment>
<dbReference type="AlphaFoldDB" id="A0AAV8YF14"/>
<sequence length="437" mass="49804">MSRGGGVLIAYANNLNVTKLDLTIINNTVPTIDIIGCKAQFTNSFLYIPPSTTILEFETLFELLENFVINNEHVFIVGDFNIPNFINMSINDKKISNITLLDSVISKISCEVFRDLNRLLKEDLYQPALRIELSVSENDYINFSNSDCTKTCNYKKADYVGLYNALIHVDWSFLSSYNDINLACTAFYEQITPLLDTYVPKFNNKKSKYSTWYIPTVIKEIKLKSYHFKKYKITKLNIHLENFRRMRTSVKLQVKAAYKNYINDIEQKLKRDPKHLWNYIQSKKGHTRIPGKLVNENLVFDTPQSIVDGFSDYFGSVYIQSAVCDITGVEVNNNPTINFSAFTESEVLEALGKLKNKMTSDHDQIPSFLIKDCQITLLSVNAGKHSPIPAADSDGLISHPRLQQKLGSGEGEEIHPVPKPFLQYDMFVAQLPSGHFE</sequence>
<keyword evidence="2" id="KW-1185">Reference proteome</keyword>
<protein>
    <recommendedName>
        <fullName evidence="3">Endonuclease/exonuclease/phosphatase domain-containing protein</fullName>
    </recommendedName>
</protein>
<dbReference type="InterPro" id="IPR036691">
    <property type="entry name" value="Endo/exonu/phosph_ase_sf"/>
</dbReference>
<reference evidence="1" key="1">
    <citation type="journal article" date="2023" name="Insect Mol. Biol.">
        <title>Genome sequencing provides insights into the evolution of gene families encoding plant cell wall-degrading enzymes in longhorned beetles.</title>
        <authorList>
            <person name="Shin N.R."/>
            <person name="Okamura Y."/>
            <person name="Kirsch R."/>
            <person name="Pauchet Y."/>
        </authorList>
    </citation>
    <scope>NUCLEOTIDE SEQUENCE</scope>
    <source>
        <strain evidence="1">AMC_N1</strain>
    </source>
</reference>
<proteinExistence type="predicted"/>
<dbReference type="Gene3D" id="3.60.10.10">
    <property type="entry name" value="Endonuclease/exonuclease/phosphatase"/>
    <property type="match status" value="1"/>
</dbReference>
<gene>
    <name evidence="1" type="ORF">NQ318_016969</name>
</gene>
<organism evidence="1 2">
    <name type="scientific">Aromia moschata</name>
    <dbReference type="NCBI Taxonomy" id="1265417"/>
    <lineage>
        <taxon>Eukaryota</taxon>
        <taxon>Metazoa</taxon>
        <taxon>Ecdysozoa</taxon>
        <taxon>Arthropoda</taxon>
        <taxon>Hexapoda</taxon>
        <taxon>Insecta</taxon>
        <taxon>Pterygota</taxon>
        <taxon>Neoptera</taxon>
        <taxon>Endopterygota</taxon>
        <taxon>Coleoptera</taxon>
        <taxon>Polyphaga</taxon>
        <taxon>Cucujiformia</taxon>
        <taxon>Chrysomeloidea</taxon>
        <taxon>Cerambycidae</taxon>
        <taxon>Cerambycinae</taxon>
        <taxon>Callichromatini</taxon>
        <taxon>Aromia</taxon>
    </lineage>
</organism>